<accession>A0A6N2BWY7</accession>
<sequence>EGKKAHNPTLNTETVVPSTSAYANAVSPTHVFMDSRNPLFLHPSNSPGMTVVNTNFDGHGFACWKRSLLIALSAKNKLGFINGTCRAPSIDSTYLPLWNRCNDMVTSWILNSFSKEITVSVLYSKTAESLRKDLEDRFGQSNGGQTMSPTKRYQ</sequence>
<evidence type="ECO:0000259" key="2">
    <source>
        <dbReference type="Pfam" id="PF14244"/>
    </source>
</evidence>
<comment type="caution">
    <text evidence="3">The sequence shown here is derived from an EMBL/GenBank/DDBJ whole genome shotgun (WGS) entry which is preliminary data.</text>
</comment>
<dbReference type="EMBL" id="RXGB01001307">
    <property type="protein sequence ID" value="TMW99444.1"/>
    <property type="molecule type" value="Genomic_DNA"/>
</dbReference>
<dbReference type="PANTHER" id="PTHR37610">
    <property type="entry name" value="CCHC-TYPE DOMAIN-CONTAINING PROTEIN"/>
    <property type="match status" value="1"/>
</dbReference>
<name>A0A6N2BWY7_SOLCI</name>
<organism evidence="3">
    <name type="scientific">Solanum chilense</name>
    <name type="common">Tomato</name>
    <name type="synonym">Lycopersicon chilense</name>
    <dbReference type="NCBI Taxonomy" id="4083"/>
    <lineage>
        <taxon>Eukaryota</taxon>
        <taxon>Viridiplantae</taxon>
        <taxon>Streptophyta</taxon>
        <taxon>Embryophyta</taxon>
        <taxon>Tracheophyta</taxon>
        <taxon>Spermatophyta</taxon>
        <taxon>Magnoliopsida</taxon>
        <taxon>eudicotyledons</taxon>
        <taxon>Gunneridae</taxon>
        <taxon>Pentapetalae</taxon>
        <taxon>asterids</taxon>
        <taxon>lamiids</taxon>
        <taxon>Solanales</taxon>
        <taxon>Solanaceae</taxon>
        <taxon>Solanoideae</taxon>
        <taxon>Solaneae</taxon>
        <taxon>Solanum</taxon>
        <taxon>Solanum subgen. Lycopersicon</taxon>
    </lineage>
</organism>
<gene>
    <name evidence="3" type="ORF">EJD97_002536</name>
</gene>
<feature type="region of interest" description="Disordered" evidence="1">
    <location>
        <begin position="135"/>
        <end position="154"/>
    </location>
</feature>
<reference evidence="3" key="1">
    <citation type="submission" date="2019-05" db="EMBL/GenBank/DDBJ databases">
        <title>The de novo reference genome and transcriptome assemblies of the wild tomato species Solanum chilense.</title>
        <authorList>
            <person name="Stam R."/>
            <person name="Nosenko T."/>
            <person name="Hoerger A.C."/>
            <person name="Stephan W."/>
            <person name="Seidel M.A."/>
            <person name="Kuhn J.M.M."/>
            <person name="Haberer G."/>
            <person name="Tellier A."/>
        </authorList>
    </citation>
    <scope>NUCLEOTIDE SEQUENCE</scope>
    <source>
        <tissue evidence="3">Mature leaves</tissue>
    </source>
</reference>
<evidence type="ECO:0000256" key="1">
    <source>
        <dbReference type="SAM" id="MobiDB-lite"/>
    </source>
</evidence>
<dbReference type="PANTHER" id="PTHR37610:SF6">
    <property type="entry name" value="GAG-POLYPEPTIDE OF LTR COPIA-TYPE-RELATED"/>
    <property type="match status" value="1"/>
</dbReference>
<feature type="domain" description="Retrotransposon Copia-like N-terminal" evidence="2">
    <location>
        <begin position="42"/>
        <end position="88"/>
    </location>
</feature>
<proteinExistence type="predicted"/>
<protein>
    <recommendedName>
        <fullName evidence="2">Retrotransposon Copia-like N-terminal domain-containing protein</fullName>
    </recommendedName>
</protein>
<feature type="compositionally biased region" description="Polar residues" evidence="1">
    <location>
        <begin position="139"/>
        <end position="154"/>
    </location>
</feature>
<dbReference type="InterPro" id="IPR029472">
    <property type="entry name" value="Copia-like_N"/>
</dbReference>
<evidence type="ECO:0000313" key="3">
    <source>
        <dbReference type="EMBL" id="TMW99444.1"/>
    </source>
</evidence>
<dbReference type="AlphaFoldDB" id="A0A6N2BWY7"/>
<feature type="non-terminal residue" evidence="3">
    <location>
        <position position="1"/>
    </location>
</feature>
<dbReference type="Pfam" id="PF14244">
    <property type="entry name" value="Retrotran_gag_3"/>
    <property type="match status" value="1"/>
</dbReference>